<dbReference type="GeneID" id="103176267"/>
<sequence length="226" mass="24897">MGSVDGRVTGRWARAPLAALLGLVAVVTDLDGGRPDHPASFLYFSYGSNLLQQRLRLNNPSAVKVNVGCLKGYKLAFGIHNNTYSRWGGASATIVRSSEDEVWGVVWRLNLSELDSLDKQEGVPDGHYNPIEVIIKQISPGEDQLCRSYQMNVSNYSFPSQIYKEVICTGAKQNGLPAEYVEKLLDIETNSYNGTTPFILDIKEMLNQVKNNLNPLTSFGKVAVSL</sequence>
<feature type="signal peptide" evidence="5">
    <location>
        <begin position="1"/>
        <end position="32"/>
    </location>
</feature>
<dbReference type="AlphaFoldDB" id="K4FTS5"/>
<feature type="binding site" evidence="4">
    <location>
        <begin position="43"/>
        <end position="48"/>
    </location>
    <ligand>
        <name>substrate</name>
    </ligand>
</feature>
<feature type="chain" id="PRO_5003878854" description="gamma-glutamylcyclotransferase" evidence="5">
    <location>
        <begin position="33"/>
        <end position="226"/>
    </location>
</feature>
<dbReference type="EC" id="4.3.2.9" evidence="1"/>
<keyword evidence="6" id="KW-0808">Transferase</keyword>
<evidence type="ECO:0000256" key="1">
    <source>
        <dbReference type="ARBA" id="ARBA00012346"/>
    </source>
</evidence>
<dbReference type="SUPFAM" id="SSF110857">
    <property type="entry name" value="Gamma-glutamyl cyclotransferase-like"/>
    <property type="match status" value="1"/>
</dbReference>
<evidence type="ECO:0000256" key="4">
    <source>
        <dbReference type="PIRSR" id="PIRSR617939-2"/>
    </source>
</evidence>
<protein>
    <recommendedName>
        <fullName evidence="1">gamma-glutamylcyclotransferase</fullName>
        <ecNumber evidence="1">4.3.2.9</ecNumber>
    </recommendedName>
</protein>
<keyword evidence="5" id="KW-0732">Signal</keyword>
<dbReference type="InterPro" id="IPR036568">
    <property type="entry name" value="GGCT-like_sf"/>
</dbReference>
<dbReference type="PANTHER" id="PTHR12935">
    <property type="entry name" value="GAMMA-GLUTAMYLCYCLOTRANSFERASE"/>
    <property type="match status" value="1"/>
</dbReference>
<dbReference type="Pfam" id="PF13772">
    <property type="entry name" value="AIG2_2"/>
    <property type="match status" value="1"/>
</dbReference>
<name>K4FTS5_CALMI</name>
<evidence type="ECO:0000256" key="2">
    <source>
        <dbReference type="ARBA" id="ARBA00023239"/>
    </source>
</evidence>
<feature type="binding site" evidence="4">
    <location>
        <position position="163"/>
    </location>
    <ligand>
        <name>substrate</name>
    </ligand>
</feature>
<keyword evidence="2" id="KW-0456">Lyase</keyword>
<dbReference type="CDD" id="cd06661">
    <property type="entry name" value="GGCT_like"/>
    <property type="match status" value="1"/>
</dbReference>
<dbReference type="InterPro" id="IPR013024">
    <property type="entry name" value="GGCT-like"/>
</dbReference>
<dbReference type="InterPro" id="IPR017939">
    <property type="entry name" value="G-Glutamylcylcotransferase"/>
</dbReference>
<evidence type="ECO:0000256" key="3">
    <source>
        <dbReference type="PIRSR" id="PIRSR617939-1"/>
    </source>
</evidence>
<evidence type="ECO:0000256" key="5">
    <source>
        <dbReference type="SAM" id="SignalP"/>
    </source>
</evidence>
<organism evidence="6">
    <name type="scientific">Callorhinchus milii</name>
    <name type="common">Ghost shark</name>
    <dbReference type="NCBI Taxonomy" id="7868"/>
    <lineage>
        <taxon>Eukaryota</taxon>
        <taxon>Metazoa</taxon>
        <taxon>Chordata</taxon>
        <taxon>Craniata</taxon>
        <taxon>Vertebrata</taxon>
        <taxon>Chondrichthyes</taxon>
        <taxon>Holocephali</taxon>
        <taxon>Chimaeriformes</taxon>
        <taxon>Callorhinchidae</taxon>
        <taxon>Callorhinchus</taxon>
    </lineage>
</organism>
<dbReference type="EMBL" id="JX052982">
    <property type="protein sequence ID" value="AFK11210.1"/>
    <property type="molecule type" value="mRNA"/>
</dbReference>
<dbReference type="KEGG" id="cmk:103176267"/>
<reference evidence="6" key="1">
    <citation type="journal article" date="2012" name="PLoS ONE">
        <title>Sequencing and Analysis of Full-Length cDNAs, 5'-ESTs and 3'-ESTs from a Cartilaginous Fish, the Elephant Shark (Callorhinchus milii).</title>
        <authorList>
            <person name="Tan Y.Y."/>
            <person name="Kodzius R."/>
            <person name="Tay B.H."/>
            <person name="Tay A."/>
            <person name="Brenner S."/>
            <person name="Venkatesh B."/>
        </authorList>
    </citation>
    <scope>NUCLEOTIDE SEQUENCE</scope>
    <source>
        <tissue evidence="6">Kidney</tissue>
    </source>
</reference>
<dbReference type="PANTHER" id="PTHR12935:SF0">
    <property type="entry name" value="GAMMA-GLUTAMYLCYCLOTRANSFERASE"/>
    <property type="match status" value="1"/>
</dbReference>
<evidence type="ECO:0000313" key="6">
    <source>
        <dbReference type="EMBL" id="AFK11210.1"/>
    </source>
</evidence>
<proteinExistence type="evidence at transcript level"/>
<accession>K4FTS5</accession>
<dbReference type="GO" id="GO:0016740">
    <property type="term" value="F:transferase activity"/>
    <property type="evidence" value="ECO:0007669"/>
    <property type="project" value="UniProtKB-KW"/>
</dbReference>
<dbReference type="OrthoDB" id="2924818at2759"/>
<dbReference type="RefSeq" id="NP_001279305.1">
    <property type="nucleotide sequence ID" value="NM_001292376.1"/>
</dbReference>
<dbReference type="Gene3D" id="3.10.490.10">
    <property type="entry name" value="Gamma-glutamyl cyclotransferase-like"/>
    <property type="match status" value="1"/>
</dbReference>
<feature type="active site" description="Proton acceptor" evidence="3">
    <location>
        <position position="121"/>
    </location>
</feature>
<dbReference type="CTD" id="79017"/>
<dbReference type="GO" id="GO:0003839">
    <property type="term" value="F:gamma-glutamylcyclotransferase activity"/>
    <property type="evidence" value="ECO:0007669"/>
    <property type="project" value="UniProtKB-EC"/>
</dbReference>